<dbReference type="Pfam" id="PF03714">
    <property type="entry name" value="PUD"/>
    <property type="match status" value="1"/>
</dbReference>
<dbReference type="InterPro" id="IPR013784">
    <property type="entry name" value="Carb-bd-like_fold"/>
</dbReference>
<dbReference type="Gene3D" id="2.60.40.1110">
    <property type="match status" value="1"/>
</dbReference>
<organism evidence="7 8">
    <name type="scientific">Sphaerotilus mobilis</name>
    <dbReference type="NCBI Taxonomy" id="47994"/>
    <lineage>
        <taxon>Bacteria</taxon>
        <taxon>Pseudomonadati</taxon>
        <taxon>Pseudomonadota</taxon>
        <taxon>Betaproteobacteria</taxon>
        <taxon>Burkholderiales</taxon>
        <taxon>Sphaerotilaceae</taxon>
        <taxon>Sphaerotilus</taxon>
    </lineage>
</organism>
<dbReference type="Proteomes" id="UP000293433">
    <property type="component" value="Unassembled WGS sequence"/>
</dbReference>
<evidence type="ECO:0000256" key="1">
    <source>
        <dbReference type="ARBA" id="ARBA00008061"/>
    </source>
</evidence>
<dbReference type="SUPFAM" id="SSF49452">
    <property type="entry name" value="Starch-binding domain-like"/>
    <property type="match status" value="1"/>
</dbReference>
<keyword evidence="2 5" id="KW-0732">Signal</keyword>
<feature type="signal peptide" evidence="5">
    <location>
        <begin position="1"/>
        <end position="27"/>
    </location>
</feature>
<accession>A0A4Q7LM24</accession>
<comment type="similarity">
    <text evidence="1">Belongs to the glycosyl hydrolase 13 family.</text>
</comment>
<comment type="caution">
    <text evidence="7">The sequence shown here is derived from an EMBL/GenBank/DDBJ whole genome shotgun (WGS) entry which is preliminary data.</text>
</comment>
<evidence type="ECO:0000313" key="7">
    <source>
        <dbReference type="EMBL" id="RZS54718.1"/>
    </source>
</evidence>
<name>A0A4Q7LM24_9BURK</name>
<evidence type="ECO:0000256" key="5">
    <source>
        <dbReference type="SAM" id="SignalP"/>
    </source>
</evidence>
<dbReference type="OrthoDB" id="8906203at2"/>
<dbReference type="AlphaFoldDB" id="A0A4Q7LM24"/>
<dbReference type="RefSeq" id="WP_130482042.1">
    <property type="nucleotide sequence ID" value="NZ_SGWV01000009.1"/>
</dbReference>
<dbReference type="GO" id="GO:0030246">
    <property type="term" value="F:carbohydrate binding"/>
    <property type="evidence" value="ECO:0007669"/>
    <property type="project" value="InterPro"/>
</dbReference>
<dbReference type="GO" id="GO:0005975">
    <property type="term" value="P:carbohydrate metabolic process"/>
    <property type="evidence" value="ECO:0007669"/>
    <property type="project" value="InterPro"/>
</dbReference>
<proteinExistence type="inferred from homology"/>
<reference evidence="7 8" key="1">
    <citation type="submission" date="2019-02" db="EMBL/GenBank/DDBJ databases">
        <title>Genomic Encyclopedia of Type Strains, Phase IV (KMG-IV): sequencing the most valuable type-strain genomes for metagenomic binning, comparative biology and taxonomic classification.</title>
        <authorList>
            <person name="Goeker M."/>
        </authorList>
    </citation>
    <scope>NUCLEOTIDE SEQUENCE [LARGE SCALE GENOMIC DNA]</scope>
    <source>
        <strain evidence="7 8">DSM 10617</strain>
    </source>
</reference>
<feature type="chain" id="PRO_5020599926" evidence="5">
    <location>
        <begin position="28"/>
        <end position="147"/>
    </location>
</feature>
<keyword evidence="8" id="KW-1185">Reference proteome</keyword>
<evidence type="ECO:0000256" key="3">
    <source>
        <dbReference type="ARBA" id="ARBA00022801"/>
    </source>
</evidence>
<keyword evidence="3" id="KW-0378">Hydrolase</keyword>
<dbReference type="InterPro" id="IPR005323">
    <property type="entry name" value="CBM41_pullulanase"/>
</dbReference>
<protein>
    <submittedName>
        <fullName evidence="7">Pullanase-associated domain-containing protein</fullName>
    </submittedName>
</protein>
<gene>
    <name evidence="7" type="ORF">EV685_2200</name>
</gene>
<evidence type="ECO:0000256" key="4">
    <source>
        <dbReference type="ARBA" id="ARBA00023295"/>
    </source>
</evidence>
<feature type="domain" description="Pullulanase carbohydrate-binding module 41" evidence="6">
    <location>
        <begin position="33"/>
        <end position="131"/>
    </location>
</feature>
<dbReference type="CDD" id="cd10315">
    <property type="entry name" value="CBM41_pullulanase"/>
    <property type="match status" value="1"/>
</dbReference>
<evidence type="ECO:0000259" key="6">
    <source>
        <dbReference type="Pfam" id="PF03714"/>
    </source>
</evidence>
<evidence type="ECO:0000256" key="2">
    <source>
        <dbReference type="ARBA" id="ARBA00022729"/>
    </source>
</evidence>
<dbReference type="EMBL" id="SGWV01000009">
    <property type="protein sequence ID" value="RZS54718.1"/>
    <property type="molecule type" value="Genomic_DNA"/>
</dbReference>
<keyword evidence="4" id="KW-0326">Glycosidase</keyword>
<sequence>MRLIRTARLLGSLALILSTFAAAPAHAAPPDGKVVIHYSRCDNAYDGWGVHLWKNPGIPLPGIEWQNPMMPTGKSDFGVFWQADLAEFGKSATVNYIIHKGDTKEQGGRDMKFDGNTTREIWVLGGDRKIYSSLDDAQKARAEKPCS</sequence>
<dbReference type="GO" id="GO:0016798">
    <property type="term" value="F:hydrolase activity, acting on glycosyl bonds"/>
    <property type="evidence" value="ECO:0007669"/>
    <property type="project" value="UniProtKB-KW"/>
</dbReference>
<evidence type="ECO:0000313" key="8">
    <source>
        <dbReference type="Proteomes" id="UP000293433"/>
    </source>
</evidence>